<name>E4T7H0_PALPW</name>
<dbReference type="eggNOG" id="COG3681">
    <property type="taxonomic scope" value="Bacteria"/>
</dbReference>
<dbReference type="GO" id="GO:0080146">
    <property type="term" value="F:L-cysteine desulfhydrase activity"/>
    <property type="evidence" value="ECO:0007669"/>
    <property type="project" value="TreeGrafter"/>
</dbReference>
<dbReference type="Pfam" id="PF03313">
    <property type="entry name" value="SDH_alpha"/>
    <property type="match status" value="1"/>
</dbReference>
<dbReference type="HOGENOM" id="CLU_051840_0_0_10"/>
<reference evidence="3 4" key="2">
    <citation type="journal article" date="2011" name="Stand. Genomic Sci.">
        <title>Complete genome sequence of Paludibacter propionicigenes type strain (WB4).</title>
        <authorList>
            <person name="Gronow S."/>
            <person name="Munk C."/>
            <person name="Lapidus A."/>
            <person name="Nolan M."/>
            <person name="Lucas S."/>
            <person name="Hammon N."/>
            <person name="Deshpande S."/>
            <person name="Cheng J.F."/>
            <person name="Tapia R."/>
            <person name="Han C."/>
            <person name="Goodwin L."/>
            <person name="Pitluck S."/>
            <person name="Liolios K."/>
            <person name="Ivanova N."/>
            <person name="Mavromatis K."/>
            <person name="Mikhailova N."/>
            <person name="Pati A."/>
            <person name="Chen A."/>
            <person name="Palaniappan K."/>
            <person name="Land M."/>
            <person name="Hauser L."/>
            <person name="Chang Y.J."/>
            <person name="Jeffries C.D."/>
            <person name="Brambilla E."/>
            <person name="Rohde M."/>
            <person name="Goker M."/>
            <person name="Detter J.C."/>
            <person name="Woyke T."/>
            <person name="Bristow J."/>
            <person name="Eisen J.A."/>
            <person name="Markowitz V."/>
            <person name="Hugenholtz P."/>
            <person name="Kyrpides N.C."/>
            <person name="Klenk H.P."/>
        </authorList>
    </citation>
    <scope>NUCLEOTIDE SEQUENCE [LARGE SCALE GENOMIC DNA]</scope>
    <source>
        <strain evidence="4">DSM 17365 / JCM 13257 / WB4</strain>
    </source>
</reference>
<evidence type="ECO:0000313" key="4">
    <source>
        <dbReference type="Proteomes" id="UP000008718"/>
    </source>
</evidence>
<dbReference type="PANTHER" id="PTHR30501:SF2">
    <property type="entry name" value="UPF0597 PROTEIN YHAM"/>
    <property type="match status" value="1"/>
</dbReference>
<accession>E4T7H0</accession>
<gene>
    <name evidence="3" type="ordered locus">Palpr_2532</name>
</gene>
<reference key="1">
    <citation type="submission" date="2010-11" db="EMBL/GenBank/DDBJ databases">
        <title>The complete genome of Paludibacter propionicigenes DSM 17365.</title>
        <authorList>
            <consortium name="US DOE Joint Genome Institute (JGI-PGF)"/>
            <person name="Lucas S."/>
            <person name="Copeland A."/>
            <person name="Lapidus A."/>
            <person name="Bruce D."/>
            <person name="Goodwin L."/>
            <person name="Pitluck S."/>
            <person name="Kyrpides N."/>
            <person name="Mavromatis K."/>
            <person name="Ivanova N."/>
            <person name="Munk A.C."/>
            <person name="Brettin T."/>
            <person name="Detter J.C."/>
            <person name="Han C."/>
            <person name="Tapia R."/>
            <person name="Land M."/>
            <person name="Hauser L."/>
            <person name="Markowitz V."/>
            <person name="Cheng J.-F."/>
            <person name="Hugenholtz P."/>
            <person name="Woyke T."/>
            <person name="Wu D."/>
            <person name="Gronow S."/>
            <person name="Wellnitz S."/>
            <person name="Brambilla E."/>
            <person name="Klenk H.-P."/>
            <person name="Eisen J.A."/>
        </authorList>
    </citation>
    <scope>NUCLEOTIDE SEQUENCE</scope>
    <source>
        <strain>WB4</strain>
    </source>
</reference>
<keyword evidence="4" id="KW-1185">Reference proteome</keyword>
<comment type="similarity">
    <text evidence="1">Belongs to the UPF0597 family.</text>
</comment>
<dbReference type="HAMAP" id="MF_01845">
    <property type="entry name" value="UPF0597"/>
    <property type="match status" value="1"/>
</dbReference>
<dbReference type="RefSeq" id="WP_013446033.1">
    <property type="nucleotide sequence ID" value="NC_014734.1"/>
</dbReference>
<dbReference type="KEGG" id="ppn:Palpr_2532"/>
<dbReference type="PANTHER" id="PTHR30501">
    <property type="entry name" value="UPF0597 PROTEIN YHAM"/>
    <property type="match status" value="1"/>
</dbReference>
<proteinExistence type="inferred from homology"/>
<dbReference type="OrthoDB" id="41906at2"/>
<protein>
    <recommendedName>
        <fullName evidence="1">UPF0597 protein Palpr_2532</fullName>
    </recommendedName>
</protein>
<evidence type="ECO:0000259" key="2">
    <source>
        <dbReference type="Pfam" id="PF03313"/>
    </source>
</evidence>
<dbReference type="PIRSF" id="PIRSF006054">
    <property type="entry name" value="UCP006054"/>
    <property type="match status" value="1"/>
</dbReference>
<evidence type="ECO:0000256" key="1">
    <source>
        <dbReference type="HAMAP-Rule" id="MF_01845"/>
    </source>
</evidence>
<dbReference type="Proteomes" id="UP000008718">
    <property type="component" value="Chromosome"/>
</dbReference>
<dbReference type="STRING" id="694427.Palpr_2532"/>
<sequence length="430" mass="45705">MLTIEERSDIIALIKQEVIPAIGCTEPVAVALAVAKAKEVLGAIPDKIEVLLSSNMLKNAMGVGIPGTGMVGLPIAIALGALIGKSEYGLEVLKDLTPEALEQGKKMIDDKVMTVYLKQGIAEKLYIEVQVKSGNDQVQVIISHDHTRFSHIEKNGEILLHLDDETDGSTLREKSVNLSFNKVCDFAIESPVEELRFILKSSVMNKAASKESMKGQYGHSVAQTVRNGSQQNVMGNTIFTRMLSVTAAACDARMAGAMFPVMSNSGSGNQGIAATLPVSVFAEETGKSEEELIHALALSHLMTIYIKQSLGRLSGLCGAIVAATGSACGITYLMGGTREQIAYSIKNMIGNITGMICDGAKPSCALKVSNGVSTATLSALMAMDNKVVTSIEGITDEDVDKTILNLTKIGSEGMNETDRMVLEIMTTKGE</sequence>
<feature type="domain" description="Serine dehydratase-like alpha subunit" evidence="2">
    <location>
        <begin position="87"/>
        <end position="422"/>
    </location>
</feature>
<dbReference type="EMBL" id="CP002345">
    <property type="protein sequence ID" value="ADQ80664.1"/>
    <property type="molecule type" value="Genomic_DNA"/>
</dbReference>
<dbReference type="GO" id="GO:0019450">
    <property type="term" value="P:L-cysteine catabolic process to pyruvate"/>
    <property type="evidence" value="ECO:0007669"/>
    <property type="project" value="TreeGrafter"/>
</dbReference>
<dbReference type="InterPro" id="IPR005130">
    <property type="entry name" value="Ser_deHydtase-like_asu"/>
</dbReference>
<dbReference type="AlphaFoldDB" id="E4T7H0"/>
<organism evidence="3 4">
    <name type="scientific">Paludibacter propionicigenes (strain DSM 17365 / JCM 13257 / WB4)</name>
    <dbReference type="NCBI Taxonomy" id="694427"/>
    <lineage>
        <taxon>Bacteria</taxon>
        <taxon>Pseudomonadati</taxon>
        <taxon>Bacteroidota</taxon>
        <taxon>Bacteroidia</taxon>
        <taxon>Bacteroidales</taxon>
        <taxon>Paludibacteraceae</taxon>
        <taxon>Paludibacter</taxon>
    </lineage>
</organism>
<evidence type="ECO:0000313" key="3">
    <source>
        <dbReference type="EMBL" id="ADQ80664.1"/>
    </source>
</evidence>
<dbReference type="InterPro" id="IPR021144">
    <property type="entry name" value="UPF0597"/>
</dbReference>